<dbReference type="EMBL" id="MU117985">
    <property type="protein sequence ID" value="KAF9650397.1"/>
    <property type="molecule type" value="Genomic_DNA"/>
</dbReference>
<name>A0ACB6ZLC3_THEGA</name>
<evidence type="ECO:0000313" key="1">
    <source>
        <dbReference type="EMBL" id="KAF9650397.1"/>
    </source>
</evidence>
<feature type="non-terminal residue" evidence="1">
    <location>
        <position position="1"/>
    </location>
</feature>
<reference evidence="1" key="2">
    <citation type="journal article" date="2020" name="Nat. Commun.">
        <title>Large-scale genome sequencing of mycorrhizal fungi provides insights into the early evolution of symbiotic traits.</title>
        <authorList>
            <person name="Miyauchi S."/>
            <person name="Kiss E."/>
            <person name="Kuo A."/>
            <person name="Drula E."/>
            <person name="Kohler A."/>
            <person name="Sanchez-Garcia M."/>
            <person name="Morin E."/>
            <person name="Andreopoulos B."/>
            <person name="Barry K.W."/>
            <person name="Bonito G."/>
            <person name="Buee M."/>
            <person name="Carver A."/>
            <person name="Chen C."/>
            <person name="Cichocki N."/>
            <person name="Clum A."/>
            <person name="Culley D."/>
            <person name="Crous P.W."/>
            <person name="Fauchery L."/>
            <person name="Girlanda M."/>
            <person name="Hayes R.D."/>
            <person name="Keri Z."/>
            <person name="LaButti K."/>
            <person name="Lipzen A."/>
            <person name="Lombard V."/>
            <person name="Magnuson J."/>
            <person name="Maillard F."/>
            <person name="Murat C."/>
            <person name="Nolan M."/>
            <person name="Ohm R.A."/>
            <person name="Pangilinan J."/>
            <person name="Pereira M.F."/>
            <person name="Perotto S."/>
            <person name="Peter M."/>
            <person name="Pfister S."/>
            <person name="Riley R."/>
            <person name="Sitrit Y."/>
            <person name="Stielow J.B."/>
            <person name="Szollosi G."/>
            <person name="Zifcakova L."/>
            <person name="Stursova M."/>
            <person name="Spatafora J.W."/>
            <person name="Tedersoo L."/>
            <person name="Vaario L.M."/>
            <person name="Yamada A."/>
            <person name="Yan M."/>
            <person name="Wang P."/>
            <person name="Xu J."/>
            <person name="Bruns T."/>
            <person name="Baldrian P."/>
            <person name="Vilgalys R."/>
            <person name="Dunand C."/>
            <person name="Henrissat B."/>
            <person name="Grigoriev I.V."/>
            <person name="Hibbett D."/>
            <person name="Nagy L.G."/>
            <person name="Martin F.M."/>
        </authorList>
    </citation>
    <scope>NUCLEOTIDE SEQUENCE</scope>
    <source>
        <strain evidence="1">P2</strain>
    </source>
</reference>
<sequence length="459" mass="51609">TITPPPPQGPSLEYITASDDPSHLLTDPASSRKLLVLDLNGTLLHRSPHPSKNAPRYPIPGRGDFQPRLRSVHPRPYLPSFKSYIFHPSNKEWLDIMVWSSAQPHSVHDMVDQCFHDEKHHFVAIWARDTLGLPQHLYSRKVQTLKDLNIPWSKLFTPSDPPGAVSLPTSCHTAMSTLLMDDSPRKAELQPYNHLCVKEYSNIIRNRDLASLLEEKARTFQQLSQSMNPFVPSRTTHHSRSHPHLLLTEAPTQSAPSTQGNLLPLVEIITEETKPLSNPPPSKKRKRRGKREAERKASRANPVPVIEYDETLLAIVGILDEVKHQSNIASWVKANGLWGPYPPQSLAIPSIDALTRGRFHASREDIVTLSDSGSVDSERRGEGKKKRRDAIAAFFEASVTEGPEDGAPPYALKNEKQDQTNSLEAQLWFDDPPTMRHWVDRGRNILEALGIPIEHGLKQ</sequence>
<comment type="caution">
    <text evidence="1">The sequence shown here is derived from an EMBL/GenBank/DDBJ whole genome shotgun (WGS) entry which is preliminary data.</text>
</comment>
<accession>A0ACB6ZLC3</accession>
<evidence type="ECO:0000313" key="2">
    <source>
        <dbReference type="Proteomes" id="UP000886501"/>
    </source>
</evidence>
<feature type="non-terminal residue" evidence="1">
    <location>
        <position position="459"/>
    </location>
</feature>
<keyword evidence="2" id="KW-1185">Reference proteome</keyword>
<organism evidence="1 2">
    <name type="scientific">Thelephora ganbajun</name>
    <name type="common">Ganba fungus</name>
    <dbReference type="NCBI Taxonomy" id="370292"/>
    <lineage>
        <taxon>Eukaryota</taxon>
        <taxon>Fungi</taxon>
        <taxon>Dikarya</taxon>
        <taxon>Basidiomycota</taxon>
        <taxon>Agaricomycotina</taxon>
        <taxon>Agaricomycetes</taxon>
        <taxon>Thelephorales</taxon>
        <taxon>Thelephoraceae</taxon>
        <taxon>Thelephora</taxon>
    </lineage>
</organism>
<proteinExistence type="predicted"/>
<protein>
    <submittedName>
        <fullName evidence="1">Uncharacterized protein</fullName>
    </submittedName>
</protein>
<dbReference type="Proteomes" id="UP000886501">
    <property type="component" value="Unassembled WGS sequence"/>
</dbReference>
<gene>
    <name evidence="1" type="ORF">BDM02DRAFT_3061523</name>
</gene>
<reference evidence="1" key="1">
    <citation type="submission" date="2019-10" db="EMBL/GenBank/DDBJ databases">
        <authorList>
            <consortium name="DOE Joint Genome Institute"/>
            <person name="Kuo A."/>
            <person name="Miyauchi S."/>
            <person name="Kiss E."/>
            <person name="Drula E."/>
            <person name="Kohler A."/>
            <person name="Sanchez-Garcia M."/>
            <person name="Andreopoulos B."/>
            <person name="Barry K.W."/>
            <person name="Bonito G."/>
            <person name="Buee M."/>
            <person name="Carver A."/>
            <person name="Chen C."/>
            <person name="Cichocki N."/>
            <person name="Clum A."/>
            <person name="Culley D."/>
            <person name="Crous P.W."/>
            <person name="Fauchery L."/>
            <person name="Girlanda M."/>
            <person name="Hayes R."/>
            <person name="Keri Z."/>
            <person name="Labutti K."/>
            <person name="Lipzen A."/>
            <person name="Lombard V."/>
            <person name="Magnuson J."/>
            <person name="Maillard F."/>
            <person name="Morin E."/>
            <person name="Murat C."/>
            <person name="Nolan M."/>
            <person name="Ohm R."/>
            <person name="Pangilinan J."/>
            <person name="Pereira M."/>
            <person name="Perotto S."/>
            <person name="Peter M."/>
            <person name="Riley R."/>
            <person name="Sitrit Y."/>
            <person name="Stielow B."/>
            <person name="Szollosi G."/>
            <person name="Zifcakova L."/>
            <person name="Stursova M."/>
            <person name="Spatafora J.W."/>
            <person name="Tedersoo L."/>
            <person name="Vaario L.-M."/>
            <person name="Yamada A."/>
            <person name="Yan M."/>
            <person name="Wang P."/>
            <person name="Xu J."/>
            <person name="Bruns T."/>
            <person name="Baldrian P."/>
            <person name="Vilgalys R."/>
            <person name="Henrissat B."/>
            <person name="Grigoriev I.V."/>
            <person name="Hibbett D."/>
            <person name="Nagy L.G."/>
            <person name="Martin F.M."/>
        </authorList>
    </citation>
    <scope>NUCLEOTIDE SEQUENCE</scope>
    <source>
        <strain evidence="1">P2</strain>
    </source>
</reference>